<name>A0A4U1L515_9SPHN</name>
<proteinExistence type="predicted"/>
<evidence type="ECO:0000259" key="2">
    <source>
        <dbReference type="Pfam" id="PF20240"/>
    </source>
</evidence>
<dbReference type="InterPro" id="IPR046532">
    <property type="entry name" value="DUF6597"/>
</dbReference>
<dbReference type="OrthoDB" id="323290at2"/>
<dbReference type="EMBL" id="SWKR01000002">
    <property type="protein sequence ID" value="TKD52021.1"/>
    <property type="molecule type" value="Genomic_DNA"/>
</dbReference>
<feature type="domain" description="DUF6597" evidence="2">
    <location>
        <begin position="8"/>
        <end position="110"/>
    </location>
</feature>
<dbReference type="GO" id="GO:0043565">
    <property type="term" value="F:sequence-specific DNA binding"/>
    <property type="evidence" value="ECO:0007669"/>
    <property type="project" value="InterPro"/>
</dbReference>
<dbReference type="Proteomes" id="UP000309138">
    <property type="component" value="Unassembled WGS sequence"/>
</dbReference>
<gene>
    <name evidence="3" type="ORF">FBR43_15700</name>
</gene>
<feature type="domain" description="HTH araC/xylS-type" evidence="1">
    <location>
        <begin position="180"/>
        <end position="252"/>
    </location>
</feature>
<evidence type="ECO:0000259" key="1">
    <source>
        <dbReference type="Pfam" id="PF12833"/>
    </source>
</evidence>
<evidence type="ECO:0000313" key="4">
    <source>
        <dbReference type="Proteomes" id="UP000309138"/>
    </source>
</evidence>
<reference evidence="3 4" key="1">
    <citation type="submission" date="2019-04" db="EMBL/GenBank/DDBJ databases">
        <authorList>
            <person name="Yang Y."/>
            <person name="Wei D."/>
        </authorList>
    </citation>
    <scope>NUCLEOTIDE SEQUENCE [LARGE SCALE GENOMIC DNA]</scope>
    <source>
        <strain evidence="3 4">L-1-4w-11</strain>
    </source>
</reference>
<dbReference type="Pfam" id="PF12833">
    <property type="entry name" value="HTH_18"/>
    <property type="match status" value="1"/>
</dbReference>
<protein>
    <submittedName>
        <fullName evidence="3">Helix-turn-helix domain-containing protein</fullName>
    </submittedName>
</protein>
<dbReference type="RefSeq" id="WP_136943953.1">
    <property type="nucleotide sequence ID" value="NZ_SWKR01000002.1"/>
</dbReference>
<evidence type="ECO:0000313" key="3">
    <source>
        <dbReference type="EMBL" id="TKD52021.1"/>
    </source>
</evidence>
<dbReference type="AlphaFoldDB" id="A0A4U1L515"/>
<dbReference type="GO" id="GO:0003700">
    <property type="term" value="F:DNA-binding transcription factor activity"/>
    <property type="evidence" value="ECO:0007669"/>
    <property type="project" value="InterPro"/>
</dbReference>
<comment type="caution">
    <text evidence="3">The sequence shown here is derived from an EMBL/GenBank/DDBJ whole genome shotgun (WGS) entry which is preliminary data.</text>
</comment>
<organism evidence="3 4">
    <name type="scientific">Sphingomonas baiyangensis</name>
    <dbReference type="NCBI Taxonomy" id="2572576"/>
    <lineage>
        <taxon>Bacteria</taxon>
        <taxon>Pseudomonadati</taxon>
        <taxon>Pseudomonadota</taxon>
        <taxon>Alphaproteobacteria</taxon>
        <taxon>Sphingomonadales</taxon>
        <taxon>Sphingomonadaceae</taxon>
        <taxon>Sphingomonas</taxon>
    </lineage>
</organism>
<accession>A0A4U1L515</accession>
<dbReference type="InterPro" id="IPR018060">
    <property type="entry name" value="HTH_AraC"/>
</dbReference>
<keyword evidence="4" id="KW-1185">Reference proteome</keyword>
<dbReference type="Gene3D" id="1.10.10.60">
    <property type="entry name" value="Homeodomain-like"/>
    <property type="match status" value="1"/>
</dbReference>
<dbReference type="Pfam" id="PF20240">
    <property type="entry name" value="DUF6597"/>
    <property type="match status" value="1"/>
</dbReference>
<sequence length="275" mass="29538">MMQIDFAHPSSAVAPYVSTFYYYRCDDAVVEGVERADVGQIRFMLKGHGALRFPGGHVEPSCPVMVSGPGTGAASWRVEGPFHCFGMALRPVGWGALIGIPADERADHVTDGVAVFGQEAAALYDALATCDGGVEAMVALAEPFIVRYARPLPIAHQQLCEAVRIWLANPLPQPVAALYASLAISPRQTERLVNRYFGAPPKLLERKFRALHAAAALLDGADAADIAGAFYDQSHMIREIRHFTGHTPGALATRIDPLLALTLQPQAFNELAPPG</sequence>